<accession>A0A212LFN3</accession>
<evidence type="ECO:0000256" key="1">
    <source>
        <dbReference type="ARBA" id="ARBA00022491"/>
    </source>
</evidence>
<dbReference type="SMART" id="SM00354">
    <property type="entry name" value="HTH_LACI"/>
    <property type="match status" value="1"/>
</dbReference>
<name>A0A212LFN3_9HYPH</name>
<dbReference type="GO" id="GO:0000976">
    <property type="term" value="F:transcription cis-regulatory region binding"/>
    <property type="evidence" value="ECO:0007669"/>
    <property type="project" value="TreeGrafter"/>
</dbReference>
<dbReference type="Gene3D" id="1.10.260.40">
    <property type="entry name" value="lambda repressor-like DNA-binding domains"/>
    <property type="match status" value="1"/>
</dbReference>
<keyword evidence="4" id="KW-0804">Transcription</keyword>
<evidence type="ECO:0000259" key="6">
    <source>
        <dbReference type="PROSITE" id="PS50932"/>
    </source>
</evidence>
<dbReference type="InterPro" id="IPR028082">
    <property type="entry name" value="Peripla_BP_I"/>
</dbReference>
<dbReference type="PANTHER" id="PTHR30146">
    <property type="entry name" value="LACI-RELATED TRANSCRIPTIONAL REPRESSOR"/>
    <property type="match status" value="1"/>
</dbReference>
<evidence type="ECO:0000313" key="7">
    <source>
        <dbReference type="EMBL" id="SCM76374.1"/>
    </source>
</evidence>
<dbReference type="InterPro" id="IPR010982">
    <property type="entry name" value="Lambda_DNA-bd_dom_sf"/>
</dbReference>
<dbReference type="EMBL" id="FMJD01000008">
    <property type="protein sequence ID" value="SCM76374.1"/>
    <property type="molecule type" value="Genomic_DNA"/>
</dbReference>
<dbReference type="CDD" id="cd01392">
    <property type="entry name" value="HTH_LacI"/>
    <property type="match status" value="1"/>
</dbReference>
<keyword evidence="2" id="KW-0805">Transcription regulation</keyword>
<dbReference type="Pfam" id="PF00356">
    <property type="entry name" value="LacI"/>
    <property type="match status" value="1"/>
</dbReference>
<reference evidence="7" key="1">
    <citation type="submission" date="2016-08" db="EMBL/GenBank/DDBJ databases">
        <authorList>
            <person name="Seilhamer J.J."/>
        </authorList>
    </citation>
    <scope>NUCLEOTIDE SEQUENCE</scope>
    <source>
        <strain evidence="7">86</strain>
    </source>
</reference>
<dbReference type="PANTHER" id="PTHR30146:SF45">
    <property type="entry name" value="CATABOLITE REPRESSOR_ACTIVATOR"/>
    <property type="match status" value="1"/>
</dbReference>
<sequence>MAPDPRKKTTIYDLSQLSGASPSTVSAVLNGSWRKRRIKESTAEEIQRLAEEHQYSTNRQASGLRRSRSGLIGLLLPIYDFHHFSSIAQSFELRARRRGLCPIVVSTHRDPAEERASAEHLISYSIDALFVCGAADPDGVHEVCEAAGVRHINLDLSGTRAPSVVSDNYNGGRVLTEALIDAFPADAPLTVDELILIGGREDEATRARVRAFHDVRSTRFGRSDADAVDLTGYSARNAKLAFERHYQARGRLPRAVFINSAINFEGFLRFLTDHRGDDYSGHVIGCFDYVPFASFLSFPVIMIRQDAESMVATAFDILDRPSEAPVVHLIPPQLVPPRTALTGPLDEIHSPGDDLRDRSL</sequence>
<evidence type="ECO:0000256" key="4">
    <source>
        <dbReference type="ARBA" id="ARBA00023163"/>
    </source>
</evidence>
<keyword evidence="3" id="KW-0238">DNA-binding</keyword>
<protein>
    <submittedName>
        <fullName evidence="7">Ribitol operon repressor</fullName>
    </submittedName>
</protein>
<dbReference type="RefSeq" id="WP_288196571.1">
    <property type="nucleotide sequence ID" value="NZ_LT608334.1"/>
</dbReference>
<evidence type="ECO:0000256" key="2">
    <source>
        <dbReference type="ARBA" id="ARBA00023015"/>
    </source>
</evidence>
<dbReference type="SUPFAM" id="SSF53822">
    <property type="entry name" value="Periplasmic binding protein-like I"/>
    <property type="match status" value="1"/>
</dbReference>
<organism evidence="7">
    <name type="scientific">uncultured Pleomorphomonas sp</name>
    <dbReference type="NCBI Taxonomy" id="442121"/>
    <lineage>
        <taxon>Bacteria</taxon>
        <taxon>Pseudomonadati</taxon>
        <taxon>Pseudomonadota</taxon>
        <taxon>Alphaproteobacteria</taxon>
        <taxon>Hyphomicrobiales</taxon>
        <taxon>Pleomorphomonadaceae</taxon>
        <taxon>Pleomorphomonas</taxon>
        <taxon>environmental samples</taxon>
    </lineage>
</organism>
<gene>
    <name evidence="7" type="primary">rbtR</name>
    <name evidence="7" type="ORF">KL86PLE_40179</name>
</gene>
<dbReference type="AlphaFoldDB" id="A0A212LFN3"/>
<dbReference type="Gene3D" id="3.40.50.2300">
    <property type="match status" value="2"/>
</dbReference>
<dbReference type="PROSITE" id="PS50932">
    <property type="entry name" value="HTH_LACI_2"/>
    <property type="match status" value="1"/>
</dbReference>
<proteinExistence type="predicted"/>
<evidence type="ECO:0000256" key="5">
    <source>
        <dbReference type="SAM" id="MobiDB-lite"/>
    </source>
</evidence>
<dbReference type="InterPro" id="IPR000843">
    <property type="entry name" value="HTH_LacI"/>
</dbReference>
<feature type="region of interest" description="Disordered" evidence="5">
    <location>
        <begin position="338"/>
        <end position="360"/>
    </location>
</feature>
<feature type="compositionally biased region" description="Basic and acidic residues" evidence="5">
    <location>
        <begin position="346"/>
        <end position="360"/>
    </location>
</feature>
<evidence type="ECO:0000256" key="3">
    <source>
        <dbReference type="ARBA" id="ARBA00023125"/>
    </source>
</evidence>
<dbReference type="GO" id="GO:0003700">
    <property type="term" value="F:DNA-binding transcription factor activity"/>
    <property type="evidence" value="ECO:0007669"/>
    <property type="project" value="TreeGrafter"/>
</dbReference>
<dbReference type="SUPFAM" id="SSF47413">
    <property type="entry name" value="lambda repressor-like DNA-binding domains"/>
    <property type="match status" value="1"/>
</dbReference>
<feature type="domain" description="HTH lacI-type" evidence="6">
    <location>
        <begin position="9"/>
        <end position="66"/>
    </location>
</feature>
<keyword evidence="1" id="KW-0678">Repressor</keyword>